<dbReference type="Proteomes" id="UP000611723">
    <property type="component" value="Unassembled WGS sequence"/>
</dbReference>
<evidence type="ECO:0000313" key="9">
    <source>
        <dbReference type="EMBL" id="MBK6267094.1"/>
    </source>
</evidence>
<dbReference type="Pfam" id="PF09335">
    <property type="entry name" value="VTT_dom"/>
    <property type="match status" value="1"/>
</dbReference>
<keyword evidence="5 7" id="KW-1133">Transmembrane helix</keyword>
<dbReference type="GO" id="GO:0005886">
    <property type="term" value="C:plasma membrane"/>
    <property type="evidence" value="ECO:0007669"/>
    <property type="project" value="UniProtKB-SubCell"/>
</dbReference>
<evidence type="ECO:0000256" key="1">
    <source>
        <dbReference type="ARBA" id="ARBA00004651"/>
    </source>
</evidence>
<evidence type="ECO:0000256" key="6">
    <source>
        <dbReference type="ARBA" id="ARBA00023136"/>
    </source>
</evidence>
<keyword evidence="6 7" id="KW-0472">Membrane</keyword>
<evidence type="ECO:0000256" key="5">
    <source>
        <dbReference type="ARBA" id="ARBA00022989"/>
    </source>
</evidence>
<comment type="caution">
    <text evidence="9">The sequence shown here is derived from an EMBL/GenBank/DDBJ whole genome shotgun (WGS) entry which is preliminary data.</text>
</comment>
<sequence length="209" mass="23438">MGTIILMAFDWLQADSLLAFGGISLLLLVVFIENGLFFGFFLPGDSLLFTAGLLCGTIYLPLSLFSLISTLILSASLGSWLGYWFGRKSGTWIKGLPDGRIYKRKYFQITEDYYRLKGPMAFILGRFLPVIRTFVPILAGIVKMPQKRFMLLNITGVTIWVIVVVFAGNFIGKAFPGIIHHLEWVILVIVLLSLLPIAKTWYNSSFKTS</sequence>
<feature type="domain" description="VTT" evidence="8">
    <location>
        <begin position="42"/>
        <end position="169"/>
    </location>
</feature>
<dbReference type="InterPro" id="IPR032818">
    <property type="entry name" value="DedA-like"/>
</dbReference>
<keyword evidence="4 7" id="KW-0812">Transmembrane</keyword>
<comment type="similarity">
    <text evidence="2 7">Belongs to the DedA family.</text>
</comment>
<dbReference type="PANTHER" id="PTHR30353">
    <property type="entry name" value="INNER MEMBRANE PROTEIN DEDA-RELATED"/>
    <property type="match status" value="1"/>
</dbReference>
<reference evidence="9" key="1">
    <citation type="submission" date="2021-01" db="EMBL/GenBank/DDBJ databases">
        <title>Marivirga aurantiaca sp. nov., isolated from intertidal surface sediments.</title>
        <authorList>
            <person name="Zhang M."/>
        </authorList>
    </citation>
    <scope>NUCLEOTIDE SEQUENCE</scope>
    <source>
        <strain evidence="9">S37H4</strain>
    </source>
</reference>
<proteinExistence type="inferred from homology"/>
<dbReference type="PANTHER" id="PTHR30353:SF0">
    <property type="entry name" value="TRANSMEMBRANE PROTEIN"/>
    <property type="match status" value="1"/>
</dbReference>
<organism evidence="9 10">
    <name type="scientific">Marivirga aurantiaca</name>
    <dbReference type="NCBI Taxonomy" id="2802615"/>
    <lineage>
        <taxon>Bacteria</taxon>
        <taxon>Pseudomonadati</taxon>
        <taxon>Bacteroidota</taxon>
        <taxon>Cytophagia</taxon>
        <taxon>Cytophagales</taxon>
        <taxon>Marivirgaceae</taxon>
        <taxon>Marivirga</taxon>
    </lineage>
</organism>
<gene>
    <name evidence="9" type="ORF">JKA74_18765</name>
</gene>
<evidence type="ECO:0000256" key="4">
    <source>
        <dbReference type="ARBA" id="ARBA00022692"/>
    </source>
</evidence>
<feature type="transmembrane region" description="Helical" evidence="7">
    <location>
        <begin position="149"/>
        <end position="172"/>
    </location>
</feature>
<feature type="transmembrane region" description="Helical" evidence="7">
    <location>
        <begin position="12"/>
        <end position="32"/>
    </location>
</feature>
<evidence type="ECO:0000259" key="8">
    <source>
        <dbReference type="Pfam" id="PF09335"/>
    </source>
</evidence>
<protein>
    <submittedName>
        <fullName evidence="9">DedA family protein</fullName>
    </submittedName>
</protein>
<dbReference type="AlphaFoldDB" id="A0A934X1S0"/>
<dbReference type="RefSeq" id="WP_201432784.1">
    <property type="nucleotide sequence ID" value="NZ_JAEQBW010000014.1"/>
</dbReference>
<keyword evidence="3 7" id="KW-1003">Cell membrane</keyword>
<feature type="transmembrane region" description="Helical" evidence="7">
    <location>
        <begin position="120"/>
        <end position="142"/>
    </location>
</feature>
<evidence type="ECO:0000256" key="2">
    <source>
        <dbReference type="ARBA" id="ARBA00010792"/>
    </source>
</evidence>
<feature type="transmembrane region" description="Helical" evidence="7">
    <location>
        <begin position="67"/>
        <end position="86"/>
    </location>
</feature>
<evidence type="ECO:0000256" key="7">
    <source>
        <dbReference type="RuleBase" id="RU367016"/>
    </source>
</evidence>
<comment type="subcellular location">
    <subcellularLocation>
        <location evidence="1 7">Cell membrane</location>
        <topology evidence="1 7">Multi-pass membrane protein</topology>
    </subcellularLocation>
</comment>
<keyword evidence="10" id="KW-1185">Reference proteome</keyword>
<dbReference type="EMBL" id="JAEQBW010000014">
    <property type="protein sequence ID" value="MBK6267094.1"/>
    <property type="molecule type" value="Genomic_DNA"/>
</dbReference>
<feature type="transmembrane region" description="Helical" evidence="7">
    <location>
        <begin position="184"/>
        <end position="202"/>
    </location>
</feature>
<evidence type="ECO:0000256" key="3">
    <source>
        <dbReference type="ARBA" id="ARBA00022475"/>
    </source>
</evidence>
<evidence type="ECO:0000313" key="10">
    <source>
        <dbReference type="Proteomes" id="UP000611723"/>
    </source>
</evidence>
<name>A0A934X1S0_9BACT</name>
<dbReference type="InterPro" id="IPR032816">
    <property type="entry name" value="VTT_dom"/>
</dbReference>
<accession>A0A934X1S0</accession>